<proteinExistence type="predicted"/>
<dbReference type="RefSeq" id="XP_042921275.1">
    <property type="nucleotide sequence ID" value="XM_043065792.1"/>
</dbReference>
<dbReference type="Proteomes" id="UP000006906">
    <property type="component" value="Chromosome 9"/>
</dbReference>
<gene>
    <name evidence="1" type="ORF">CHLRE_09g396176v5</name>
</gene>
<evidence type="ECO:0000313" key="2">
    <source>
        <dbReference type="Proteomes" id="UP000006906"/>
    </source>
</evidence>
<reference evidence="1 2" key="1">
    <citation type="journal article" date="2007" name="Science">
        <title>The Chlamydomonas genome reveals the evolution of key animal and plant functions.</title>
        <authorList>
            <person name="Merchant S.S."/>
            <person name="Prochnik S.E."/>
            <person name="Vallon O."/>
            <person name="Harris E.H."/>
            <person name="Karpowicz S.J."/>
            <person name="Witman G.B."/>
            <person name="Terry A."/>
            <person name="Salamov A."/>
            <person name="Fritz-Laylin L.K."/>
            <person name="Marechal-Drouard L."/>
            <person name="Marshall W.F."/>
            <person name="Qu L.H."/>
            <person name="Nelson D.R."/>
            <person name="Sanderfoot A.A."/>
            <person name="Spalding M.H."/>
            <person name="Kapitonov V.V."/>
            <person name="Ren Q."/>
            <person name="Ferris P."/>
            <person name="Lindquist E."/>
            <person name="Shapiro H."/>
            <person name="Lucas S.M."/>
            <person name="Grimwood J."/>
            <person name="Schmutz J."/>
            <person name="Cardol P."/>
            <person name="Cerutti H."/>
            <person name="Chanfreau G."/>
            <person name="Chen C.L."/>
            <person name="Cognat V."/>
            <person name="Croft M.T."/>
            <person name="Dent R."/>
            <person name="Dutcher S."/>
            <person name="Fernandez E."/>
            <person name="Fukuzawa H."/>
            <person name="Gonzalez-Ballester D."/>
            <person name="Gonzalez-Halphen D."/>
            <person name="Hallmann A."/>
            <person name="Hanikenne M."/>
            <person name="Hippler M."/>
            <person name="Inwood W."/>
            <person name="Jabbari K."/>
            <person name="Kalanon M."/>
            <person name="Kuras R."/>
            <person name="Lefebvre P.A."/>
            <person name="Lemaire S.D."/>
            <person name="Lobanov A.V."/>
            <person name="Lohr M."/>
            <person name="Manuell A."/>
            <person name="Meier I."/>
            <person name="Mets L."/>
            <person name="Mittag M."/>
            <person name="Mittelmeier T."/>
            <person name="Moroney J.V."/>
            <person name="Moseley J."/>
            <person name="Napoli C."/>
            <person name="Nedelcu A.M."/>
            <person name="Niyogi K."/>
            <person name="Novoselov S.V."/>
            <person name="Paulsen I.T."/>
            <person name="Pazour G."/>
            <person name="Purton S."/>
            <person name="Ral J.P."/>
            <person name="Riano-Pachon D.M."/>
            <person name="Riekhof W."/>
            <person name="Rymarquis L."/>
            <person name="Schroda M."/>
            <person name="Stern D."/>
            <person name="Umen J."/>
            <person name="Willows R."/>
            <person name="Wilson N."/>
            <person name="Zimmer S.L."/>
            <person name="Allmer J."/>
            <person name="Balk J."/>
            <person name="Bisova K."/>
            <person name="Chen C.J."/>
            <person name="Elias M."/>
            <person name="Gendler K."/>
            <person name="Hauser C."/>
            <person name="Lamb M.R."/>
            <person name="Ledford H."/>
            <person name="Long J.C."/>
            <person name="Minagawa J."/>
            <person name="Page M.D."/>
            <person name="Pan J."/>
            <person name="Pootakham W."/>
            <person name="Roje S."/>
            <person name="Rose A."/>
            <person name="Stahlberg E."/>
            <person name="Terauchi A.M."/>
            <person name="Yang P."/>
            <person name="Ball S."/>
            <person name="Bowler C."/>
            <person name="Dieckmann C.L."/>
            <person name="Gladyshev V.N."/>
            <person name="Green P."/>
            <person name="Jorgensen R."/>
            <person name="Mayfield S."/>
            <person name="Mueller-Roeber B."/>
            <person name="Rajamani S."/>
            <person name="Sayre R.T."/>
            <person name="Brokstein P."/>
            <person name="Dubchak I."/>
            <person name="Goodstein D."/>
            <person name="Hornick L."/>
            <person name="Huang Y.W."/>
            <person name="Jhaveri J."/>
            <person name="Luo Y."/>
            <person name="Martinez D."/>
            <person name="Ngau W.C."/>
            <person name="Otillar B."/>
            <person name="Poliakov A."/>
            <person name="Porter A."/>
            <person name="Szajkowski L."/>
            <person name="Werner G."/>
            <person name="Zhou K."/>
            <person name="Grigoriev I.V."/>
            <person name="Rokhsar D.S."/>
            <person name="Grossman A.R."/>
        </authorList>
    </citation>
    <scope>NUCLEOTIDE SEQUENCE [LARGE SCALE GENOMIC DNA]</scope>
    <source>
        <strain evidence="2">CC-503</strain>
    </source>
</reference>
<evidence type="ECO:0000313" key="1">
    <source>
        <dbReference type="EMBL" id="PNW78969.1"/>
    </source>
</evidence>
<accession>A0A2K3DEL1</accession>
<organism evidence="1 2">
    <name type="scientific">Chlamydomonas reinhardtii</name>
    <name type="common">Chlamydomonas smithii</name>
    <dbReference type="NCBI Taxonomy" id="3055"/>
    <lineage>
        <taxon>Eukaryota</taxon>
        <taxon>Viridiplantae</taxon>
        <taxon>Chlorophyta</taxon>
        <taxon>core chlorophytes</taxon>
        <taxon>Chlorophyceae</taxon>
        <taxon>CS clade</taxon>
        <taxon>Chlamydomonadales</taxon>
        <taxon>Chlamydomonadaceae</taxon>
        <taxon>Chlamydomonas</taxon>
    </lineage>
</organism>
<name>A0A2K3DEL1_CHLRE</name>
<protein>
    <submittedName>
        <fullName evidence="1">Uncharacterized protein</fullName>
    </submittedName>
</protein>
<sequence>MSSACTRTFRGETSLALPIDVTFSHVDLSMRAVRMSGAVGKGDAAWTAHEPGEGQRWHTEADCCRIAVVACVGQQ</sequence>
<dbReference type="InParanoid" id="A0A2K3DEL1"/>
<keyword evidence="2" id="KW-1185">Reference proteome</keyword>
<dbReference type="AlphaFoldDB" id="A0A2K3DEL1"/>
<dbReference type="Gramene" id="PNW78969">
    <property type="protein sequence ID" value="PNW78969"/>
    <property type="gene ID" value="CHLRE_09g396176v5"/>
</dbReference>
<dbReference type="GeneID" id="66054694"/>
<dbReference type="EMBL" id="CM008970">
    <property type="protein sequence ID" value="PNW78969.1"/>
    <property type="molecule type" value="Genomic_DNA"/>
</dbReference>
<dbReference type="KEGG" id="cre:CHLRE_09g396176v5"/>